<proteinExistence type="predicted"/>
<evidence type="ECO:0000313" key="2">
    <source>
        <dbReference type="EMBL" id="TDH61214.1"/>
    </source>
</evidence>
<accession>A0A4R5QDH8</accession>
<name>A0A4R5QDH8_9PROT</name>
<organism evidence="2 3">
    <name type="scientific">Dankookia rubra</name>
    <dbReference type="NCBI Taxonomy" id="1442381"/>
    <lineage>
        <taxon>Bacteria</taxon>
        <taxon>Pseudomonadati</taxon>
        <taxon>Pseudomonadota</taxon>
        <taxon>Alphaproteobacteria</taxon>
        <taxon>Acetobacterales</taxon>
        <taxon>Roseomonadaceae</taxon>
        <taxon>Dankookia</taxon>
    </lineage>
</organism>
<evidence type="ECO:0000313" key="3">
    <source>
        <dbReference type="Proteomes" id="UP000295096"/>
    </source>
</evidence>
<dbReference type="Proteomes" id="UP000295096">
    <property type="component" value="Unassembled WGS sequence"/>
</dbReference>
<gene>
    <name evidence="2" type="ORF">E2C06_17735</name>
</gene>
<sequence>MEERMVRCKDRPRLMVREAFETTRVGQQCLINAYARLFPIRRAGVASEPKTPGQADRLVRRGGGKHA</sequence>
<dbReference type="EMBL" id="SMSJ01000024">
    <property type="protein sequence ID" value="TDH61214.1"/>
    <property type="molecule type" value="Genomic_DNA"/>
</dbReference>
<protein>
    <submittedName>
        <fullName evidence="2">Uncharacterized protein</fullName>
    </submittedName>
</protein>
<feature type="region of interest" description="Disordered" evidence="1">
    <location>
        <begin position="45"/>
        <end position="67"/>
    </location>
</feature>
<reference evidence="2 3" key="1">
    <citation type="journal article" date="2016" name="J. Microbiol.">
        <title>Dankookia rubra gen. nov., sp. nov., an alphaproteobacterium isolated from sediment of a shallow stream.</title>
        <authorList>
            <person name="Kim W.H."/>
            <person name="Kim D.H."/>
            <person name="Kang K."/>
            <person name="Ahn T.Y."/>
        </authorList>
    </citation>
    <scope>NUCLEOTIDE SEQUENCE [LARGE SCALE GENOMIC DNA]</scope>
    <source>
        <strain evidence="2 3">JCM30602</strain>
    </source>
</reference>
<dbReference type="AlphaFoldDB" id="A0A4R5QDH8"/>
<keyword evidence="3" id="KW-1185">Reference proteome</keyword>
<comment type="caution">
    <text evidence="2">The sequence shown here is derived from an EMBL/GenBank/DDBJ whole genome shotgun (WGS) entry which is preliminary data.</text>
</comment>
<evidence type="ECO:0000256" key="1">
    <source>
        <dbReference type="SAM" id="MobiDB-lite"/>
    </source>
</evidence>
<dbReference type="RefSeq" id="WP_133289955.1">
    <property type="nucleotide sequence ID" value="NZ_SMSJ01000024.1"/>
</dbReference>